<evidence type="ECO:0000259" key="1">
    <source>
        <dbReference type="Pfam" id="PF13843"/>
    </source>
</evidence>
<name>A0A3Q2EIN5_CYPVA</name>
<dbReference type="OMA" id="IYIWWHT"/>
<dbReference type="Pfam" id="PF13843">
    <property type="entry name" value="DDE_Tnp_1_7"/>
    <property type="match status" value="2"/>
</dbReference>
<reference evidence="2" key="2">
    <citation type="submission" date="2025-09" db="UniProtKB">
        <authorList>
            <consortium name="Ensembl"/>
        </authorList>
    </citation>
    <scope>IDENTIFICATION</scope>
</reference>
<keyword evidence="3" id="KW-1185">Reference proteome</keyword>
<feature type="domain" description="PiggyBac transposable element-derived protein" evidence="1">
    <location>
        <begin position="278"/>
        <end position="418"/>
    </location>
</feature>
<dbReference type="PANTHER" id="PTHR47272">
    <property type="entry name" value="DDE_TNP_1_7 DOMAIN-CONTAINING PROTEIN"/>
    <property type="match status" value="1"/>
</dbReference>
<accession>A0A3Q2EIN5</accession>
<feature type="domain" description="PiggyBac transposable element-derived protein" evidence="1">
    <location>
        <begin position="116"/>
        <end position="275"/>
    </location>
</feature>
<evidence type="ECO:0000313" key="2">
    <source>
        <dbReference type="Ensembl" id="ENSCVAP00000032227.1"/>
    </source>
</evidence>
<proteinExistence type="predicted"/>
<reference evidence="2" key="1">
    <citation type="submission" date="2025-08" db="UniProtKB">
        <authorList>
            <consortium name="Ensembl"/>
        </authorList>
    </citation>
    <scope>IDENTIFICATION</scope>
</reference>
<dbReference type="GeneTree" id="ENSGT00940000166554"/>
<dbReference type="PANTHER" id="PTHR47272:SF1">
    <property type="entry name" value="PIGGYBAC TRANSPOSABLE ELEMENT-DERIVED PROTEIN 3-LIKE"/>
    <property type="match status" value="1"/>
</dbReference>
<dbReference type="AlphaFoldDB" id="A0A3Q2EIN5"/>
<dbReference type="InterPro" id="IPR029526">
    <property type="entry name" value="PGBD"/>
</dbReference>
<sequence length="525" mass="61258">ILFIYLNRWAGKGLRQKKKSKDVIDIIQNGESEVEMELNDTNDSDEDSDEDVCQQVDKENQPPMDCLADDYVDMEPKTTKHTIPRDRYRWLKKNFISPNTDFSGLDIIGDDISLHTPLEYFQNFVSEDMTEALTQNTNEYSFQTHGTSVNTTAKEIEKMFGMYLKMSLVQMAGTRMYWETETRDSPIADVMPRNRFQSLLTSLHFVNNMTVSETENKDKLRKLRPWLDSFRETCLQVVPEEHNSVDEMMIPFKGKFSSIKQYVRSKPNPWGFKVMSKSELGLSGDVVMKLASTLPEGQNYKMYADNYFTCVPLLVKLLDRGIHYVGTARQVRLPNCNLEDEKSLKKKGRGRYDVRVEGNHNICAVKWYDNRAVTLLSSFAGPEPVQKIQRWDKANRTYIEVERPYIVGAYNKYMGSFTAKCKFPIKSCRWYMYIFWDTIILSVRSAKRSSPRKAKEVEKKRSDFATMTLQNKMRKLIFEGSSSGKTLKLIKFLQKKKLLIKKIKCRICHKNMKMTRTRGNDHYSW</sequence>
<protein>
    <recommendedName>
        <fullName evidence="1">PiggyBac transposable element-derived protein domain-containing protein</fullName>
    </recommendedName>
</protein>
<evidence type="ECO:0000313" key="3">
    <source>
        <dbReference type="Proteomes" id="UP000265020"/>
    </source>
</evidence>
<dbReference type="Ensembl" id="ENSCVAT00000032867.1">
    <property type="protein sequence ID" value="ENSCVAP00000032227.1"/>
    <property type="gene ID" value="ENSCVAG00000022104.1"/>
</dbReference>
<dbReference type="Proteomes" id="UP000265020">
    <property type="component" value="Unassembled WGS sequence"/>
</dbReference>
<organism evidence="2 3">
    <name type="scientific">Cyprinodon variegatus</name>
    <name type="common">Sheepshead minnow</name>
    <dbReference type="NCBI Taxonomy" id="28743"/>
    <lineage>
        <taxon>Eukaryota</taxon>
        <taxon>Metazoa</taxon>
        <taxon>Chordata</taxon>
        <taxon>Craniata</taxon>
        <taxon>Vertebrata</taxon>
        <taxon>Euteleostomi</taxon>
        <taxon>Actinopterygii</taxon>
        <taxon>Neopterygii</taxon>
        <taxon>Teleostei</taxon>
        <taxon>Neoteleostei</taxon>
        <taxon>Acanthomorphata</taxon>
        <taxon>Ovalentaria</taxon>
        <taxon>Atherinomorphae</taxon>
        <taxon>Cyprinodontiformes</taxon>
        <taxon>Cyprinodontidae</taxon>
        <taxon>Cyprinodon</taxon>
    </lineage>
</organism>